<evidence type="ECO:0000313" key="6">
    <source>
        <dbReference type="Proteomes" id="UP000293902"/>
    </source>
</evidence>
<keyword evidence="2" id="KW-0812">Transmembrane</keyword>
<dbReference type="Proteomes" id="UP000293902">
    <property type="component" value="Chromosome"/>
</dbReference>
<evidence type="ECO:0000313" key="5">
    <source>
        <dbReference type="Proteomes" id="UP000248798"/>
    </source>
</evidence>
<keyword evidence="1" id="KW-0175">Coiled coil</keyword>
<feature type="coiled-coil region" evidence="1">
    <location>
        <begin position="369"/>
        <end position="396"/>
    </location>
</feature>
<proteinExistence type="predicted"/>
<evidence type="ECO:0008006" key="7">
    <source>
        <dbReference type="Google" id="ProtNLM"/>
    </source>
</evidence>
<keyword evidence="6" id="KW-1185">Reference proteome</keyword>
<dbReference type="InterPro" id="IPR050445">
    <property type="entry name" value="Bact_polysacc_biosynth/exp"/>
</dbReference>
<keyword evidence="2" id="KW-0472">Membrane</keyword>
<dbReference type="EMBL" id="QLNI01000050">
    <property type="protein sequence ID" value="RAM00381.1"/>
    <property type="molecule type" value="Genomic_DNA"/>
</dbReference>
<evidence type="ECO:0000313" key="3">
    <source>
        <dbReference type="EMBL" id="QBH13254.1"/>
    </source>
</evidence>
<feature type="transmembrane region" description="Helical" evidence="2">
    <location>
        <begin position="439"/>
        <end position="460"/>
    </location>
</feature>
<dbReference type="AlphaFoldDB" id="A0A328F735"/>
<dbReference type="RefSeq" id="WP_111959715.1">
    <property type="nucleotide sequence ID" value="NZ_CP036313.1"/>
</dbReference>
<keyword evidence="2" id="KW-1133">Transmembrane helix</keyword>
<feature type="coiled-coil region" evidence="1">
    <location>
        <begin position="215"/>
        <end position="265"/>
    </location>
</feature>
<dbReference type="EMBL" id="CP036313">
    <property type="protein sequence ID" value="QBH13254.1"/>
    <property type="molecule type" value="Genomic_DNA"/>
</dbReference>
<accession>A0A328F735</accession>
<sequence>MPNKNSASVSEWFQDILIIIFLRWKLLVLTTIATAIITLLFTFILPPLFVGHFSIIMRGSEQDAQMIQPGQGYMVKSQVTDMAADEERLLNSLKLSSQALYKIKEKYPDAYFSWIRLSLPDDSIIKEFFGQLMETIKNLLGAEKTPDISEPLIDELHESVVVTPVIGSHVIEVEMMHSNPAFLKDVLQTYLDTYMNIREELWMATSAPEFFKRQADNYFNELVQLNRQLSSVKEKSRVVNSQQEMVELQQEANALRGESSNLEVDIAGLKNYLNQLQHMNIVDLLPAASFQEGPNESLSNLRESLGRAITERAAALKYFDAHSLNLKRIDKEIVALSGNIRKTLTLSAKQQIDSKKHRLNLLEQKRNVIIDQLLKIDKAETEISILQEKASVLKANANLYETKNHETRISLELRNETFSNVAVLTPPYVAAKPLFPKRVVLLILSLFIGLFLGICAAVLLEMMDDSFKLPKNIEKVTGLPVLASFLANAKKPDLQIPRSATNGVQTKSSDRLIKDMPGLNN</sequence>
<evidence type="ECO:0000313" key="4">
    <source>
        <dbReference type="EMBL" id="RAM00381.1"/>
    </source>
</evidence>
<dbReference type="Proteomes" id="UP000248798">
    <property type="component" value="Unassembled WGS sequence"/>
</dbReference>
<feature type="transmembrane region" description="Helical" evidence="2">
    <location>
        <begin position="26"/>
        <end position="49"/>
    </location>
</feature>
<reference evidence="4 5" key="1">
    <citation type="submission" date="2018-06" db="EMBL/GenBank/DDBJ databases">
        <title>Complete Genome Sequence of Desulfobacter hydrogenophilus (DSM3380).</title>
        <authorList>
            <person name="Marietou A."/>
            <person name="Schreiber L."/>
            <person name="Marshall I."/>
            <person name="Jorgensen B."/>
        </authorList>
    </citation>
    <scope>NUCLEOTIDE SEQUENCE [LARGE SCALE GENOMIC DNA]</scope>
    <source>
        <strain evidence="4 5">DSM 3380</strain>
    </source>
</reference>
<name>A0A328F735_9BACT</name>
<protein>
    <recommendedName>
        <fullName evidence="7">Polysaccharide chain length determinant N-terminal domain-containing protein</fullName>
    </recommendedName>
</protein>
<dbReference type="PANTHER" id="PTHR32309:SF31">
    <property type="entry name" value="CAPSULAR EXOPOLYSACCHARIDE FAMILY"/>
    <property type="match status" value="1"/>
</dbReference>
<dbReference type="PANTHER" id="PTHR32309">
    <property type="entry name" value="TYROSINE-PROTEIN KINASE"/>
    <property type="match status" value="1"/>
</dbReference>
<evidence type="ECO:0000256" key="2">
    <source>
        <dbReference type="SAM" id="Phobius"/>
    </source>
</evidence>
<reference evidence="3 6" key="2">
    <citation type="submission" date="2019-02" db="EMBL/GenBank/DDBJ databases">
        <title>Complete genome sequence of Desulfobacter hydrogenophilus AcRS1.</title>
        <authorList>
            <person name="Marietou A."/>
            <person name="Lund M.B."/>
            <person name="Marshall I.P.G."/>
            <person name="Schreiber L."/>
            <person name="Jorgensen B."/>
        </authorList>
    </citation>
    <scope>NUCLEOTIDE SEQUENCE [LARGE SCALE GENOMIC DNA]</scope>
    <source>
        <strain evidence="3 6">AcRS1</strain>
    </source>
</reference>
<gene>
    <name evidence="4" type="ORF">DO021_19310</name>
    <name evidence="3" type="ORF">EYB58_10175</name>
</gene>
<organism evidence="4 5">
    <name type="scientific">Desulfobacter hydrogenophilus</name>
    <dbReference type="NCBI Taxonomy" id="2291"/>
    <lineage>
        <taxon>Bacteria</taxon>
        <taxon>Pseudomonadati</taxon>
        <taxon>Thermodesulfobacteriota</taxon>
        <taxon>Desulfobacteria</taxon>
        <taxon>Desulfobacterales</taxon>
        <taxon>Desulfobacteraceae</taxon>
        <taxon>Desulfobacter</taxon>
    </lineage>
</organism>
<evidence type="ECO:0000256" key="1">
    <source>
        <dbReference type="SAM" id="Coils"/>
    </source>
</evidence>